<dbReference type="InterPro" id="IPR046960">
    <property type="entry name" value="PPR_At4g14850-like_plant"/>
</dbReference>
<dbReference type="Pfam" id="PF01535">
    <property type="entry name" value="PPR"/>
    <property type="match status" value="3"/>
</dbReference>
<feature type="repeat" description="PPR" evidence="2">
    <location>
        <begin position="181"/>
        <end position="211"/>
    </location>
</feature>
<dbReference type="InterPro" id="IPR046848">
    <property type="entry name" value="E_motif"/>
</dbReference>
<dbReference type="InterPro" id="IPR046849">
    <property type="entry name" value="E2_motif"/>
</dbReference>
<feature type="repeat" description="PPR" evidence="2">
    <location>
        <begin position="77"/>
        <end position="107"/>
    </location>
</feature>
<dbReference type="PROSITE" id="PS51375">
    <property type="entry name" value="PPR"/>
    <property type="match status" value="5"/>
</dbReference>
<comment type="caution">
    <text evidence="3">The sequence shown here is derived from an EMBL/GenBank/DDBJ whole genome shotgun (WGS) entry which is preliminary data.</text>
</comment>
<reference evidence="3" key="1">
    <citation type="journal article" date="2023" name="Science">
        <title>Elucidation of the pathway for biosynthesis of saponin adjuvants from the soapbark tree.</title>
        <authorList>
            <person name="Reed J."/>
            <person name="Orme A."/>
            <person name="El-Demerdash A."/>
            <person name="Owen C."/>
            <person name="Martin L.B.B."/>
            <person name="Misra R.C."/>
            <person name="Kikuchi S."/>
            <person name="Rejzek M."/>
            <person name="Martin A.C."/>
            <person name="Harkess A."/>
            <person name="Leebens-Mack J."/>
            <person name="Louveau T."/>
            <person name="Stephenson M.J."/>
            <person name="Osbourn A."/>
        </authorList>
    </citation>
    <scope>NUCLEOTIDE SEQUENCE</scope>
    <source>
        <strain evidence="3">S10</strain>
    </source>
</reference>
<feature type="repeat" description="PPR" evidence="2">
    <location>
        <begin position="46"/>
        <end position="76"/>
    </location>
</feature>
<accession>A0AAD7P7Q8</accession>
<dbReference type="GO" id="GO:0003723">
    <property type="term" value="F:RNA binding"/>
    <property type="evidence" value="ECO:0007669"/>
    <property type="project" value="InterPro"/>
</dbReference>
<dbReference type="KEGG" id="qsa:O6P43_030317"/>
<keyword evidence="1" id="KW-0677">Repeat</keyword>
<dbReference type="EMBL" id="JARAOO010000013">
    <property type="protein sequence ID" value="KAJ7945222.1"/>
    <property type="molecule type" value="Genomic_DNA"/>
</dbReference>
<feature type="repeat" description="PPR" evidence="2">
    <location>
        <begin position="212"/>
        <end position="246"/>
    </location>
</feature>
<evidence type="ECO:0000313" key="3">
    <source>
        <dbReference type="EMBL" id="KAJ7945222.1"/>
    </source>
</evidence>
<dbReference type="PROSITE" id="PS51257">
    <property type="entry name" value="PROKAR_LIPOPROTEIN"/>
    <property type="match status" value="1"/>
</dbReference>
<proteinExistence type="predicted"/>
<name>A0AAD7P7Q8_QUISA</name>
<evidence type="ECO:0000313" key="4">
    <source>
        <dbReference type="Proteomes" id="UP001163823"/>
    </source>
</evidence>
<dbReference type="PANTHER" id="PTHR47926">
    <property type="entry name" value="PENTATRICOPEPTIDE REPEAT-CONTAINING PROTEIN"/>
    <property type="match status" value="1"/>
</dbReference>
<dbReference type="SUPFAM" id="SSF48452">
    <property type="entry name" value="TPR-like"/>
    <property type="match status" value="1"/>
</dbReference>
<organism evidence="3 4">
    <name type="scientific">Quillaja saponaria</name>
    <name type="common">Soap bark tree</name>
    <dbReference type="NCBI Taxonomy" id="32244"/>
    <lineage>
        <taxon>Eukaryota</taxon>
        <taxon>Viridiplantae</taxon>
        <taxon>Streptophyta</taxon>
        <taxon>Embryophyta</taxon>
        <taxon>Tracheophyta</taxon>
        <taxon>Spermatophyta</taxon>
        <taxon>Magnoliopsida</taxon>
        <taxon>eudicotyledons</taxon>
        <taxon>Gunneridae</taxon>
        <taxon>Pentapetalae</taxon>
        <taxon>rosids</taxon>
        <taxon>fabids</taxon>
        <taxon>Fabales</taxon>
        <taxon>Quillajaceae</taxon>
        <taxon>Quillaja</taxon>
    </lineage>
</organism>
<protein>
    <submittedName>
        <fullName evidence="3">Pentatricopeptide repeat-containing protein</fullName>
    </submittedName>
</protein>
<evidence type="ECO:0000256" key="2">
    <source>
        <dbReference type="PROSITE-ProRule" id="PRU00708"/>
    </source>
</evidence>
<sequence length="450" mass="50640">MKTDCEYLLLDEFTLVSIVGSCACLGALNWLRQVHGVAFVIGLEFNVICHNALIDAYGKCGEPDTSHWIFSGMPERDVVSWTSMIVAYTRARRLDEACKVFNEMPIKNTVSWTALITGFAQSRCSNEALDLFEQMQEEGIRPSTVTFSSVLGACADLAALERGKQIHSHIVRSSNRSNLFNEFIYNALLNMYSKCGDMKSAEKLFEMIPVKDVVSWNTLITGFAYNGLGEESLAIFKMMLEANVKPNHVTILGVLTACSHRGLEFEGLKLVDLMEKCYGIKPRPDHYAILIDLLGRKNRLKEAMDVILRAPHGSNHVGMWGALLGACHVHGNVDLAKRAAEALFELEPRNSARYVMLSNIYAAAGRWGDVHRVRGNMVERGLKKEAAYSWIEVRSTRHEFVAKDKSHYQIREIYEVISRLVGHMKDAGYPTYTESPFFPDEEDNLQSRPE</sequence>
<dbReference type="Pfam" id="PF20430">
    <property type="entry name" value="Eplus_motif"/>
    <property type="match status" value="1"/>
</dbReference>
<dbReference type="GO" id="GO:0099402">
    <property type="term" value="P:plant organ development"/>
    <property type="evidence" value="ECO:0007669"/>
    <property type="project" value="UniProtKB-ARBA"/>
</dbReference>
<dbReference type="Pfam" id="PF13041">
    <property type="entry name" value="PPR_2"/>
    <property type="match status" value="2"/>
</dbReference>
<dbReference type="Proteomes" id="UP001163823">
    <property type="component" value="Chromosome 13"/>
</dbReference>
<dbReference type="FunFam" id="1.25.40.10:FF:000158">
    <property type="entry name" value="pentatricopeptide repeat-containing protein At2g33680"/>
    <property type="match status" value="1"/>
</dbReference>
<gene>
    <name evidence="3" type="ORF">O6P43_030317</name>
</gene>
<feature type="repeat" description="PPR" evidence="2">
    <location>
        <begin position="108"/>
        <end position="142"/>
    </location>
</feature>
<evidence type="ECO:0000256" key="1">
    <source>
        <dbReference type="ARBA" id="ARBA00022737"/>
    </source>
</evidence>
<keyword evidence="4" id="KW-1185">Reference proteome</keyword>
<dbReference type="AlphaFoldDB" id="A0AAD7P7Q8"/>
<dbReference type="FunFam" id="1.25.40.10:FF:000348">
    <property type="entry name" value="Pentatricopeptide repeat-containing protein chloroplastic"/>
    <property type="match status" value="1"/>
</dbReference>
<dbReference type="Gene3D" id="1.25.40.10">
    <property type="entry name" value="Tetratricopeptide repeat domain"/>
    <property type="match status" value="2"/>
</dbReference>
<dbReference type="Pfam" id="PF20431">
    <property type="entry name" value="E_motif"/>
    <property type="match status" value="1"/>
</dbReference>
<dbReference type="NCBIfam" id="TIGR00756">
    <property type="entry name" value="PPR"/>
    <property type="match status" value="4"/>
</dbReference>
<dbReference type="PANTHER" id="PTHR47926:SF346">
    <property type="entry name" value="PENTATRICOPEPTIDE REPEAT-CONTAINING PROTEIN"/>
    <property type="match status" value="1"/>
</dbReference>
<dbReference type="GO" id="GO:0009451">
    <property type="term" value="P:RNA modification"/>
    <property type="evidence" value="ECO:0007669"/>
    <property type="project" value="InterPro"/>
</dbReference>
<dbReference type="InterPro" id="IPR011990">
    <property type="entry name" value="TPR-like_helical_dom_sf"/>
</dbReference>
<dbReference type="InterPro" id="IPR002885">
    <property type="entry name" value="PPR_rpt"/>
</dbReference>